<feature type="compositionally biased region" description="Basic and acidic residues" evidence="1">
    <location>
        <begin position="72"/>
        <end position="82"/>
    </location>
</feature>
<gene>
    <name evidence="3" type="ORF">LTR24_002648</name>
</gene>
<feature type="signal peptide" evidence="2">
    <location>
        <begin position="1"/>
        <end position="23"/>
    </location>
</feature>
<keyword evidence="4" id="KW-1185">Reference proteome</keyword>
<name>A0ABR0KH67_9EURO</name>
<keyword evidence="2" id="KW-0732">Signal</keyword>
<accession>A0ABR0KH67</accession>
<evidence type="ECO:0000313" key="4">
    <source>
        <dbReference type="Proteomes" id="UP001345013"/>
    </source>
</evidence>
<protein>
    <submittedName>
        <fullName evidence="3">Uncharacterized protein</fullName>
    </submittedName>
</protein>
<evidence type="ECO:0000256" key="2">
    <source>
        <dbReference type="SAM" id="SignalP"/>
    </source>
</evidence>
<proteinExistence type="predicted"/>
<sequence>MEGGPIFILALLGLVIVIPMACCVFASCELCCYSAAERGAIEARRQQRYENHGATRRAEARARRARAATRDLEANIELQDRRPRPRTPPPAYVSLLPPAYGSVGPPPPVYGAPQRGFELTIRAARVPGEVYVGAGRGARF</sequence>
<evidence type="ECO:0000313" key="3">
    <source>
        <dbReference type="EMBL" id="KAK5096242.1"/>
    </source>
</evidence>
<feature type="chain" id="PRO_5046065641" evidence="2">
    <location>
        <begin position="24"/>
        <end position="140"/>
    </location>
</feature>
<evidence type="ECO:0000256" key="1">
    <source>
        <dbReference type="SAM" id="MobiDB-lite"/>
    </source>
</evidence>
<dbReference type="Proteomes" id="UP001345013">
    <property type="component" value="Unassembled WGS sequence"/>
</dbReference>
<organism evidence="3 4">
    <name type="scientific">Lithohypha guttulata</name>
    <dbReference type="NCBI Taxonomy" id="1690604"/>
    <lineage>
        <taxon>Eukaryota</taxon>
        <taxon>Fungi</taxon>
        <taxon>Dikarya</taxon>
        <taxon>Ascomycota</taxon>
        <taxon>Pezizomycotina</taxon>
        <taxon>Eurotiomycetes</taxon>
        <taxon>Chaetothyriomycetidae</taxon>
        <taxon>Chaetothyriales</taxon>
        <taxon>Trichomeriaceae</taxon>
        <taxon>Lithohypha</taxon>
    </lineage>
</organism>
<dbReference type="EMBL" id="JAVRRG010000023">
    <property type="protein sequence ID" value="KAK5096242.1"/>
    <property type="molecule type" value="Genomic_DNA"/>
</dbReference>
<comment type="caution">
    <text evidence="3">The sequence shown here is derived from an EMBL/GenBank/DDBJ whole genome shotgun (WGS) entry which is preliminary data.</text>
</comment>
<reference evidence="3 4" key="1">
    <citation type="submission" date="2023-08" db="EMBL/GenBank/DDBJ databases">
        <title>Black Yeasts Isolated from many extreme environments.</title>
        <authorList>
            <person name="Coleine C."/>
            <person name="Stajich J.E."/>
            <person name="Selbmann L."/>
        </authorList>
    </citation>
    <scope>NUCLEOTIDE SEQUENCE [LARGE SCALE GENOMIC DNA]</scope>
    <source>
        <strain evidence="3 4">CCFEE 5885</strain>
    </source>
</reference>
<feature type="region of interest" description="Disordered" evidence="1">
    <location>
        <begin position="72"/>
        <end position="91"/>
    </location>
</feature>